<organism evidence="7 8">
    <name type="scientific">Tribonema minus</name>
    <dbReference type="NCBI Taxonomy" id="303371"/>
    <lineage>
        <taxon>Eukaryota</taxon>
        <taxon>Sar</taxon>
        <taxon>Stramenopiles</taxon>
        <taxon>Ochrophyta</taxon>
        <taxon>PX clade</taxon>
        <taxon>Xanthophyceae</taxon>
        <taxon>Tribonematales</taxon>
        <taxon>Tribonemataceae</taxon>
        <taxon>Tribonema</taxon>
    </lineage>
</organism>
<dbReference type="GO" id="GO:0005524">
    <property type="term" value="F:ATP binding"/>
    <property type="evidence" value="ECO:0007669"/>
    <property type="project" value="UniProtKB-KW"/>
</dbReference>
<keyword evidence="5" id="KW-0067">ATP-binding</keyword>
<evidence type="ECO:0000256" key="3">
    <source>
        <dbReference type="ARBA" id="ARBA00022741"/>
    </source>
</evidence>
<evidence type="ECO:0000313" key="8">
    <source>
        <dbReference type="Proteomes" id="UP000664859"/>
    </source>
</evidence>
<dbReference type="InterPro" id="IPR050306">
    <property type="entry name" value="PfkB_Carbo_kinase"/>
</dbReference>
<dbReference type="SUPFAM" id="SSF53613">
    <property type="entry name" value="Ribokinase-like"/>
    <property type="match status" value="1"/>
</dbReference>
<dbReference type="Pfam" id="PF00294">
    <property type="entry name" value="PfkB"/>
    <property type="match status" value="1"/>
</dbReference>
<keyword evidence="3" id="KW-0547">Nucleotide-binding</keyword>
<sequence>MPNKENTLRNRCTHSRLLLGVCAQLLSRSSNALAVPNLQTRVLCHGELLYDCIALPEAAGFSLEEVTTSQKWKKYAGGAPANVACALAKLGTSAAFAGAVGEDADAADLQQVLIDSGVDVSLVSTVPGGLTRRCMVTRAENGDRTFAGFHKGLPTDRFADCFHQLQVPSPDALKGFNWLVQGTLGLAAPTSAATHRRLPPLLRERNAGVRHLCDVNWRPVFWPNVPEEHARSEILKFARIADVVKLTDEEAHWLFGMSASDALRRPSDVRALFPASKAVLVTGGEKGAAFDVLGHAGFVPPFEVDVMETTGAGDAFTAGFIHAMRAFEWGAGTARQGALSAEERGEVDAAVRFASAVGALSCTGDGAIGPQPSAEAVARFLQSA</sequence>
<protein>
    <submittedName>
        <fullName evidence="7">Ribokinase-like protein</fullName>
    </submittedName>
</protein>
<evidence type="ECO:0000256" key="1">
    <source>
        <dbReference type="ARBA" id="ARBA00010688"/>
    </source>
</evidence>
<accession>A0A836CG16</accession>
<feature type="domain" description="Carbohydrate kinase PfkB" evidence="6">
    <location>
        <begin position="40"/>
        <end position="372"/>
    </location>
</feature>
<gene>
    <name evidence="7" type="ORF">JKP88DRAFT_272089</name>
</gene>
<keyword evidence="4 7" id="KW-0418">Kinase</keyword>
<dbReference type="PANTHER" id="PTHR43085">
    <property type="entry name" value="HEXOKINASE FAMILY MEMBER"/>
    <property type="match status" value="1"/>
</dbReference>
<dbReference type="InterPro" id="IPR002173">
    <property type="entry name" value="Carboh/pur_kinase_PfkB_CS"/>
</dbReference>
<dbReference type="PANTHER" id="PTHR43085:SF1">
    <property type="entry name" value="PSEUDOURIDINE KINASE-RELATED"/>
    <property type="match status" value="1"/>
</dbReference>
<keyword evidence="2" id="KW-0808">Transferase</keyword>
<dbReference type="EMBL" id="JAFCMP010000177">
    <property type="protein sequence ID" value="KAG5184194.1"/>
    <property type="molecule type" value="Genomic_DNA"/>
</dbReference>
<proteinExistence type="inferred from homology"/>
<reference evidence="7" key="1">
    <citation type="submission" date="2021-02" db="EMBL/GenBank/DDBJ databases">
        <title>First Annotated Genome of the Yellow-green Alga Tribonema minus.</title>
        <authorList>
            <person name="Mahan K.M."/>
        </authorList>
    </citation>
    <scope>NUCLEOTIDE SEQUENCE</scope>
    <source>
        <strain evidence="7">UTEX B ZZ1240</strain>
    </source>
</reference>
<dbReference type="Proteomes" id="UP000664859">
    <property type="component" value="Unassembled WGS sequence"/>
</dbReference>
<dbReference type="CDD" id="cd01167">
    <property type="entry name" value="bac_FRK"/>
    <property type="match status" value="1"/>
</dbReference>
<name>A0A836CG16_9STRA</name>
<dbReference type="GO" id="GO:0016301">
    <property type="term" value="F:kinase activity"/>
    <property type="evidence" value="ECO:0007669"/>
    <property type="project" value="UniProtKB-KW"/>
</dbReference>
<evidence type="ECO:0000313" key="7">
    <source>
        <dbReference type="EMBL" id="KAG5184194.1"/>
    </source>
</evidence>
<dbReference type="InterPro" id="IPR011611">
    <property type="entry name" value="PfkB_dom"/>
</dbReference>
<evidence type="ECO:0000256" key="5">
    <source>
        <dbReference type="ARBA" id="ARBA00022840"/>
    </source>
</evidence>
<evidence type="ECO:0000256" key="4">
    <source>
        <dbReference type="ARBA" id="ARBA00022777"/>
    </source>
</evidence>
<dbReference type="PROSITE" id="PS00583">
    <property type="entry name" value="PFKB_KINASES_1"/>
    <property type="match status" value="1"/>
</dbReference>
<evidence type="ECO:0000256" key="2">
    <source>
        <dbReference type="ARBA" id="ARBA00022679"/>
    </source>
</evidence>
<keyword evidence="8" id="KW-1185">Reference proteome</keyword>
<comment type="similarity">
    <text evidence="1">Belongs to the carbohydrate kinase PfkB family.</text>
</comment>
<evidence type="ECO:0000259" key="6">
    <source>
        <dbReference type="Pfam" id="PF00294"/>
    </source>
</evidence>
<dbReference type="Gene3D" id="3.40.1190.20">
    <property type="match status" value="1"/>
</dbReference>
<dbReference type="AlphaFoldDB" id="A0A836CG16"/>
<dbReference type="InterPro" id="IPR029056">
    <property type="entry name" value="Ribokinase-like"/>
</dbReference>
<comment type="caution">
    <text evidence="7">The sequence shown here is derived from an EMBL/GenBank/DDBJ whole genome shotgun (WGS) entry which is preliminary data.</text>
</comment>
<dbReference type="OrthoDB" id="415590at2759"/>